<dbReference type="InterPro" id="IPR003593">
    <property type="entry name" value="AAA+_ATPase"/>
</dbReference>
<evidence type="ECO:0000259" key="6">
    <source>
        <dbReference type="PROSITE" id="PS50104"/>
    </source>
</evidence>
<dbReference type="InterPro" id="IPR055414">
    <property type="entry name" value="LRR_R13L4/SHOC2-like"/>
</dbReference>
<protein>
    <recommendedName>
        <fullName evidence="6">TIR domain-containing protein</fullName>
    </recommendedName>
</protein>
<evidence type="ECO:0000256" key="2">
    <source>
        <dbReference type="ARBA" id="ARBA00022737"/>
    </source>
</evidence>
<dbReference type="EMBL" id="JRKL02012784">
    <property type="protein sequence ID" value="KAF3943765.1"/>
    <property type="molecule type" value="Genomic_DNA"/>
</dbReference>
<dbReference type="OrthoDB" id="1901675at2759"/>
<dbReference type="InterPro" id="IPR042197">
    <property type="entry name" value="Apaf_helical"/>
</dbReference>
<dbReference type="SMART" id="SM00255">
    <property type="entry name" value="TIR"/>
    <property type="match status" value="1"/>
</dbReference>
<dbReference type="InterPro" id="IPR000157">
    <property type="entry name" value="TIR_dom"/>
</dbReference>
<dbReference type="SMART" id="SM00382">
    <property type="entry name" value="AAA"/>
    <property type="match status" value="1"/>
</dbReference>
<evidence type="ECO:0000256" key="4">
    <source>
        <dbReference type="ARBA" id="ARBA00023027"/>
    </source>
</evidence>
<keyword evidence="3" id="KW-0611">Plant defense</keyword>
<accession>A0A8J4V749</accession>
<organism evidence="7 8">
    <name type="scientific">Castanea mollissima</name>
    <name type="common">Chinese chestnut</name>
    <dbReference type="NCBI Taxonomy" id="60419"/>
    <lineage>
        <taxon>Eukaryota</taxon>
        <taxon>Viridiplantae</taxon>
        <taxon>Streptophyta</taxon>
        <taxon>Embryophyta</taxon>
        <taxon>Tracheophyta</taxon>
        <taxon>Spermatophyta</taxon>
        <taxon>Magnoliopsida</taxon>
        <taxon>eudicotyledons</taxon>
        <taxon>Gunneridae</taxon>
        <taxon>Pentapetalae</taxon>
        <taxon>rosids</taxon>
        <taxon>fabids</taxon>
        <taxon>Fagales</taxon>
        <taxon>Fagaceae</taxon>
        <taxon>Castanea</taxon>
    </lineage>
</organism>
<feature type="region of interest" description="Disordered" evidence="5">
    <location>
        <begin position="1129"/>
        <end position="1150"/>
    </location>
</feature>
<dbReference type="Pfam" id="PF00931">
    <property type="entry name" value="NB-ARC"/>
    <property type="match status" value="1"/>
</dbReference>
<dbReference type="SUPFAM" id="SSF52200">
    <property type="entry name" value="Toll/Interleukin receptor TIR domain"/>
    <property type="match status" value="1"/>
</dbReference>
<keyword evidence="2" id="KW-0677">Repeat</keyword>
<dbReference type="SUPFAM" id="SSF46785">
    <property type="entry name" value="Winged helix' DNA-binding domain"/>
    <property type="match status" value="1"/>
</dbReference>
<dbReference type="PRINTS" id="PR00364">
    <property type="entry name" value="DISEASERSIST"/>
</dbReference>
<dbReference type="InterPro" id="IPR027417">
    <property type="entry name" value="P-loop_NTPase"/>
</dbReference>
<keyword evidence="4" id="KW-0520">NAD</keyword>
<dbReference type="Proteomes" id="UP000737018">
    <property type="component" value="Unassembled WGS sequence"/>
</dbReference>
<evidence type="ECO:0000256" key="3">
    <source>
        <dbReference type="ARBA" id="ARBA00022821"/>
    </source>
</evidence>
<dbReference type="InterPro" id="IPR032675">
    <property type="entry name" value="LRR_dom_sf"/>
</dbReference>
<feature type="domain" description="TIR" evidence="6">
    <location>
        <begin position="19"/>
        <end position="182"/>
    </location>
</feature>
<dbReference type="InterPro" id="IPR036390">
    <property type="entry name" value="WH_DNA-bd_sf"/>
</dbReference>
<dbReference type="InterPro" id="IPR035897">
    <property type="entry name" value="Toll_tir_struct_dom_sf"/>
</dbReference>
<dbReference type="Pfam" id="PF23282">
    <property type="entry name" value="WHD_ROQ1"/>
    <property type="match status" value="1"/>
</dbReference>
<reference evidence="7" key="1">
    <citation type="submission" date="2020-03" db="EMBL/GenBank/DDBJ databases">
        <title>Castanea mollissima Vanexum genome sequencing.</title>
        <authorList>
            <person name="Staton M."/>
        </authorList>
    </citation>
    <scope>NUCLEOTIDE SEQUENCE</scope>
    <source>
        <tissue evidence="7">Leaf</tissue>
    </source>
</reference>
<dbReference type="InterPro" id="IPR002182">
    <property type="entry name" value="NB-ARC"/>
</dbReference>
<name>A0A8J4V749_9ROSI</name>
<dbReference type="Pfam" id="PF01582">
    <property type="entry name" value="TIR"/>
    <property type="match status" value="1"/>
</dbReference>
<evidence type="ECO:0000313" key="8">
    <source>
        <dbReference type="Proteomes" id="UP000737018"/>
    </source>
</evidence>
<evidence type="ECO:0000256" key="5">
    <source>
        <dbReference type="SAM" id="MobiDB-lite"/>
    </source>
</evidence>
<dbReference type="PANTHER" id="PTHR11017:SF570">
    <property type="entry name" value="DISEASE RESISTANCE PROTEIN (TIR-NBS CLASS)-RELATED"/>
    <property type="match status" value="1"/>
</dbReference>
<dbReference type="InterPro" id="IPR058192">
    <property type="entry name" value="WHD_ROQ1-like"/>
</dbReference>
<dbReference type="Gene3D" id="3.40.50.300">
    <property type="entry name" value="P-loop containing nucleotide triphosphate hydrolases"/>
    <property type="match status" value="1"/>
</dbReference>
<dbReference type="Gene3D" id="1.10.8.430">
    <property type="entry name" value="Helical domain of apoptotic protease-activating factors"/>
    <property type="match status" value="1"/>
</dbReference>
<dbReference type="GO" id="GO:0006952">
    <property type="term" value="P:defense response"/>
    <property type="evidence" value="ECO:0007669"/>
    <property type="project" value="UniProtKB-KW"/>
</dbReference>
<dbReference type="GO" id="GO:0007165">
    <property type="term" value="P:signal transduction"/>
    <property type="evidence" value="ECO:0007669"/>
    <property type="project" value="InterPro"/>
</dbReference>
<dbReference type="PANTHER" id="PTHR11017">
    <property type="entry name" value="LEUCINE-RICH REPEAT-CONTAINING PROTEIN"/>
    <property type="match status" value="1"/>
</dbReference>
<gene>
    <name evidence="7" type="ORF">CMV_029705</name>
</gene>
<proteinExistence type="predicted"/>
<keyword evidence="8" id="KW-1185">Reference proteome</keyword>
<evidence type="ECO:0000256" key="1">
    <source>
        <dbReference type="ARBA" id="ARBA00022614"/>
    </source>
</evidence>
<dbReference type="InterPro" id="IPR044974">
    <property type="entry name" value="Disease_R_plants"/>
</dbReference>
<sequence length="1150" mass="132221">MALVTCEGASSVSFTHQPKKFDVFLSFRGEDTRLGFIGHLYNALCQQGINTFIDDNLQRGEEISVGLLKVIESSRISIIVFSENYASSKWCMDELAKIVECKKKDQLVLPVFYNIDPSEVRNQEGKFGEALSKHEEKLKDYKVQSWREALFEAANISGWHYKHSCNEFEFIQGIVEEISNFKVNRMPLFVARYPVGINYRVKTILSDIESNDGDIIGIYGPGGIGKTTIAKAIFNRICDHFDGFCYLENLRERSGTNAGVIELQETLLFEILRNTNLKVGNKSRGINMIKERLSFMRILLVLDDVDKWIQIENLLGRCDWFASGSKIIVTTRDKHLVATLRKCCSIYKVKELDQDEALELLSMHAFQSNKPKEDYLELANRVVQYARGLPLALVIMGADLNGRTKPQWKSAVDKYERIPNEEIQKILEISYEGLDETEKDIFLDIACFFKGFSKEYIMDILNACDLHPIYGIENLIDKCLITIDQDDRLLMHDLLQQMGREIIRRESPRMPGKRSRLWCYEDVHKVLTQNMGSEKIRGIRICSPEPSKMKLEPECLEKMKNLKFLIVSNVDIFRGLKYLPNELRVLDWSGFPLSSLPSNFDPQKLIALNMPESRVTLDKLFKKIQCRNLTYMNFNYNQCIRELPDLSSATPNIKNLDLQNCRRLVKIHDSIGCLDKLESWDLWDCIELQTLPSRIVMKSLKYLNLFECVRVKRFPNIPQEMENLKYLNLGFTSIRELPPSIENLIGLERLDIGSNINLCHLPSSIYKLQQLRILILYGNFKFPKDLGVGRQVTACNSYSGFSKYCFPRLNFLKRLTSCFTHPEKCLLSGSEDLNLRESIIKFNRLNRLVFHNSKFLKKIPKLPESIRQLYLTNCISLNSESLRKLIFQFGRILGLSPNMKCSGVKDKVLINSHSHRKLSNQIDCSSRVSLSKFYAIQGESFATLDKPLVDFGERYDILVPRKKIPNWINHQSTESSISFWVGPEFPSIAIWVTFHLVPLKDSYANNDKYGSIRDDIIDFVCDIFIFTNSRKQGHPVRTQLYEMKCDHLWFYGEPHSQLQRDFGDLMQGDQNHVEISCKIDHWVSRNGKYAPVIARMGVHVECICPPQNSVIIQQNSQNVDDNTELLAPLLSQNGSQTDSDAGDPSNSSSP</sequence>
<dbReference type="GO" id="GO:0051707">
    <property type="term" value="P:response to other organism"/>
    <property type="evidence" value="ECO:0007669"/>
    <property type="project" value="UniProtKB-ARBA"/>
</dbReference>
<dbReference type="Gene3D" id="3.80.10.10">
    <property type="entry name" value="Ribonuclease Inhibitor"/>
    <property type="match status" value="2"/>
</dbReference>
<dbReference type="PROSITE" id="PS50104">
    <property type="entry name" value="TIR"/>
    <property type="match status" value="1"/>
</dbReference>
<comment type="caution">
    <text evidence="7">The sequence shown here is derived from an EMBL/GenBank/DDBJ whole genome shotgun (WGS) entry which is preliminary data.</text>
</comment>
<dbReference type="GO" id="GO:0043531">
    <property type="term" value="F:ADP binding"/>
    <property type="evidence" value="ECO:0007669"/>
    <property type="project" value="InterPro"/>
</dbReference>
<dbReference type="AlphaFoldDB" id="A0A8J4V749"/>
<dbReference type="SUPFAM" id="SSF52058">
    <property type="entry name" value="L domain-like"/>
    <property type="match status" value="1"/>
</dbReference>
<dbReference type="Pfam" id="PF23598">
    <property type="entry name" value="LRR_14"/>
    <property type="match status" value="1"/>
</dbReference>
<dbReference type="SUPFAM" id="SSF52540">
    <property type="entry name" value="P-loop containing nucleoside triphosphate hydrolases"/>
    <property type="match status" value="1"/>
</dbReference>
<dbReference type="Gene3D" id="3.40.50.10140">
    <property type="entry name" value="Toll/interleukin-1 receptor homology (TIR) domain"/>
    <property type="match status" value="1"/>
</dbReference>
<keyword evidence="1" id="KW-0433">Leucine-rich repeat</keyword>
<evidence type="ECO:0000313" key="7">
    <source>
        <dbReference type="EMBL" id="KAF3943765.1"/>
    </source>
</evidence>
<dbReference type="FunFam" id="3.40.50.10140:FF:000007">
    <property type="entry name" value="Disease resistance protein (TIR-NBS-LRR class)"/>
    <property type="match status" value="1"/>
</dbReference>
<feature type="compositionally biased region" description="Polar residues" evidence="5">
    <location>
        <begin position="1130"/>
        <end position="1150"/>
    </location>
</feature>